<evidence type="ECO:0000313" key="2">
    <source>
        <dbReference type="Proteomes" id="UP000322000"/>
    </source>
</evidence>
<dbReference type="SUPFAM" id="SSF52087">
    <property type="entry name" value="CRAL/TRIO domain"/>
    <property type="match status" value="1"/>
</dbReference>
<dbReference type="RefSeq" id="XP_026728142.1">
    <property type="nucleotide sequence ID" value="XM_026872341.1"/>
</dbReference>
<evidence type="ECO:0000259" key="1">
    <source>
        <dbReference type="PROSITE" id="PS50191"/>
    </source>
</evidence>
<dbReference type="Pfam" id="PF00650">
    <property type="entry name" value="CRAL_TRIO"/>
    <property type="match status" value="1"/>
</dbReference>
<feature type="domain" description="CRAL-TRIO" evidence="1">
    <location>
        <begin position="155"/>
        <end position="259"/>
    </location>
</feature>
<dbReference type="GO" id="GO:0016020">
    <property type="term" value="C:membrane"/>
    <property type="evidence" value="ECO:0007669"/>
    <property type="project" value="TreeGrafter"/>
</dbReference>
<name>A0A7E5VIJ7_TRINI</name>
<dbReference type="PANTHER" id="PTHR10174">
    <property type="entry name" value="ALPHA-TOCOPHEROL TRANSFER PROTEIN-RELATED"/>
    <property type="match status" value="1"/>
</dbReference>
<proteinExistence type="predicted"/>
<dbReference type="Gene3D" id="3.40.525.10">
    <property type="entry name" value="CRAL-TRIO lipid binding domain"/>
    <property type="match status" value="1"/>
</dbReference>
<dbReference type="GeneID" id="113494148"/>
<dbReference type="Proteomes" id="UP000322000">
    <property type="component" value="Chromosome 1"/>
</dbReference>
<dbReference type="InterPro" id="IPR036273">
    <property type="entry name" value="CRAL/TRIO_N_dom_sf"/>
</dbReference>
<dbReference type="InterPro" id="IPR001251">
    <property type="entry name" value="CRAL-TRIO_dom"/>
</dbReference>
<dbReference type="GO" id="GO:1902936">
    <property type="term" value="F:phosphatidylinositol bisphosphate binding"/>
    <property type="evidence" value="ECO:0007669"/>
    <property type="project" value="TreeGrafter"/>
</dbReference>
<dbReference type="PANTHER" id="PTHR10174:SF222">
    <property type="entry name" value="GH10083P-RELATED"/>
    <property type="match status" value="1"/>
</dbReference>
<gene>
    <name evidence="3" type="primary">LOC113494148</name>
</gene>
<protein>
    <submittedName>
        <fullName evidence="3">Alpha-tocopherol transfer protein-like</fullName>
    </submittedName>
</protein>
<dbReference type="PROSITE" id="PS50191">
    <property type="entry name" value="CRAL_TRIO"/>
    <property type="match status" value="1"/>
</dbReference>
<dbReference type="InParanoid" id="A0A7E5VIJ7"/>
<dbReference type="InterPro" id="IPR036865">
    <property type="entry name" value="CRAL-TRIO_dom_sf"/>
</dbReference>
<dbReference type="PRINTS" id="PR00180">
    <property type="entry name" value="CRETINALDHBP"/>
</dbReference>
<dbReference type="KEGG" id="tnl:113494148"/>
<dbReference type="SUPFAM" id="SSF46938">
    <property type="entry name" value="CRAL/TRIO N-terminal domain"/>
    <property type="match status" value="1"/>
</dbReference>
<organism evidence="2 3">
    <name type="scientific">Trichoplusia ni</name>
    <name type="common">Cabbage looper</name>
    <dbReference type="NCBI Taxonomy" id="7111"/>
    <lineage>
        <taxon>Eukaryota</taxon>
        <taxon>Metazoa</taxon>
        <taxon>Ecdysozoa</taxon>
        <taxon>Arthropoda</taxon>
        <taxon>Hexapoda</taxon>
        <taxon>Insecta</taxon>
        <taxon>Pterygota</taxon>
        <taxon>Neoptera</taxon>
        <taxon>Endopterygota</taxon>
        <taxon>Lepidoptera</taxon>
        <taxon>Glossata</taxon>
        <taxon>Ditrysia</taxon>
        <taxon>Noctuoidea</taxon>
        <taxon>Noctuidae</taxon>
        <taxon>Plusiinae</taxon>
        <taxon>Trichoplusia</taxon>
    </lineage>
</organism>
<dbReference type="AlphaFoldDB" id="A0A7E5VIJ7"/>
<accession>A0A7E5VIJ7</accession>
<evidence type="ECO:0000313" key="3">
    <source>
        <dbReference type="RefSeq" id="XP_026728142.1"/>
    </source>
</evidence>
<sequence length="313" mass="36430">METIPYNRLLLLPPNALHNIRKIHNLDQPKRLAEAIYLLREWLKKQDHIVKKDFSDEYLEKSLISCKGSVEKVKHQLNSSCTMRTMIPRFFAVSNAKTELKELLDLAWLIPLPTVTKDFYRVIMVKVNDKQFTAESFMQFYQYSIIVCEYLKAHDYVNGFIIVHDYSELNVVDLVTKMSVTELQQYVTLIIEGYGARLKGIHILTDSKTIELFVKTLKQLFSKKIGERIFTHPTYEDLHEIIPKEMLPVEYGGTERSIKELQGDWLEAISSDEHVAYMKMMNKACTDESKRLTGKFNEDYLGMPGSFRSLTVD</sequence>
<dbReference type="OrthoDB" id="7126740at2759"/>
<dbReference type="CDD" id="cd00170">
    <property type="entry name" value="SEC14"/>
    <property type="match status" value="1"/>
</dbReference>
<reference evidence="3" key="1">
    <citation type="submission" date="2025-08" db="UniProtKB">
        <authorList>
            <consortium name="RefSeq"/>
        </authorList>
    </citation>
    <scope>IDENTIFICATION</scope>
</reference>
<keyword evidence="2" id="KW-1185">Reference proteome</keyword>